<dbReference type="AlphaFoldDB" id="A0A6F8Y967"/>
<feature type="compositionally biased region" description="Pro residues" evidence="1">
    <location>
        <begin position="282"/>
        <end position="305"/>
    </location>
</feature>
<gene>
    <name evidence="3" type="ORF">Pflav_089110</name>
</gene>
<reference evidence="3 4" key="2">
    <citation type="submission" date="2020-03" db="EMBL/GenBank/DDBJ databases">
        <authorList>
            <person name="Ichikawa N."/>
            <person name="Kimura A."/>
            <person name="Kitahashi Y."/>
            <person name="Uohara A."/>
        </authorList>
    </citation>
    <scope>NUCLEOTIDE SEQUENCE [LARGE SCALE GENOMIC DNA]</scope>
    <source>
        <strain evidence="3 4">NBRC 107702</strain>
    </source>
</reference>
<feature type="domain" description="SseB protein N-terminal" evidence="2">
    <location>
        <begin position="181"/>
        <end position="266"/>
    </location>
</feature>
<reference evidence="3 4" key="1">
    <citation type="submission" date="2020-03" db="EMBL/GenBank/DDBJ databases">
        <title>Whole genome shotgun sequence of Phytohabitans flavus NBRC 107702.</title>
        <authorList>
            <person name="Komaki H."/>
            <person name="Tamura T."/>
        </authorList>
    </citation>
    <scope>NUCLEOTIDE SEQUENCE [LARGE SCALE GENOMIC DNA]</scope>
    <source>
        <strain evidence="3 4">NBRC 107702</strain>
    </source>
</reference>
<evidence type="ECO:0000259" key="2">
    <source>
        <dbReference type="Pfam" id="PF07179"/>
    </source>
</evidence>
<accession>A0A6F8Y967</accession>
<dbReference type="Pfam" id="PF07179">
    <property type="entry name" value="SseB"/>
    <property type="match status" value="2"/>
</dbReference>
<name>A0A6F8Y967_9ACTN</name>
<dbReference type="InterPro" id="IPR009839">
    <property type="entry name" value="SseB_N"/>
</dbReference>
<evidence type="ECO:0000313" key="3">
    <source>
        <dbReference type="EMBL" id="BCB82501.1"/>
    </source>
</evidence>
<dbReference type="RefSeq" id="WP_173042009.1">
    <property type="nucleotide sequence ID" value="NZ_AP022870.1"/>
</dbReference>
<feature type="domain" description="SseB protein N-terminal" evidence="2">
    <location>
        <begin position="45"/>
        <end position="147"/>
    </location>
</feature>
<feature type="compositionally biased region" description="Gly residues" evidence="1">
    <location>
        <begin position="308"/>
        <end position="318"/>
    </location>
</feature>
<dbReference type="Proteomes" id="UP000502508">
    <property type="component" value="Chromosome"/>
</dbReference>
<protein>
    <recommendedName>
        <fullName evidence="2">SseB protein N-terminal domain-containing protein</fullName>
    </recommendedName>
</protein>
<proteinExistence type="predicted"/>
<evidence type="ECO:0000313" key="4">
    <source>
        <dbReference type="Proteomes" id="UP000502508"/>
    </source>
</evidence>
<keyword evidence="4" id="KW-1185">Reference proteome</keyword>
<feature type="region of interest" description="Disordered" evidence="1">
    <location>
        <begin position="1"/>
        <end position="21"/>
    </location>
</feature>
<dbReference type="KEGG" id="pfla:Pflav_089110"/>
<feature type="region of interest" description="Disordered" evidence="1">
    <location>
        <begin position="279"/>
        <end position="318"/>
    </location>
</feature>
<evidence type="ECO:0000256" key="1">
    <source>
        <dbReference type="SAM" id="MobiDB-lite"/>
    </source>
</evidence>
<sequence length="318" mass="34093">MSGSRAATGPDHDGGRAPSDGAWEAQLSEQTSGWVPVNDVERELQQAVGDGDIRSVMRILAVAPLVVPGFRDEPDAQPGRQRLLTRERDGVPYLLVFTSPEAMYRSVPADGWRATTLTEVVSGTPDGWGLAVNPVTPIGVLVKPEDVPELVPTQRTMRDFTPANEVERLLRDALVAPDAEVLLDVLVTAQVMVPTQALEMDGVLVVPAFTSVDRYEECLGGRDLDVPVVTLDFISVLRQWPGDDHRLAVNPGSPIAITLPGERVRQLVAYAELLVRRRLGGDPPPPPPPPPVSPFADLEPPPIQLPPGGIGGALRGEG</sequence>
<organism evidence="3 4">
    <name type="scientific">Phytohabitans flavus</name>
    <dbReference type="NCBI Taxonomy" id="1076124"/>
    <lineage>
        <taxon>Bacteria</taxon>
        <taxon>Bacillati</taxon>
        <taxon>Actinomycetota</taxon>
        <taxon>Actinomycetes</taxon>
        <taxon>Micromonosporales</taxon>
        <taxon>Micromonosporaceae</taxon>
    </lineage>
</organism>
<dbReference type="EMBL" id="AP022870">
    <property type="protein sequence ID" value="BCB82501.1"/>
    <property type="molecule type" value="Genomic_DNA"/>
</dbReference>